<evidence type="ECO:0000313" key="2">
    <source>
        <dbReference type="EMBL" id="EMZ23265.1"/>
    </source>
</evidence>
<gene>
    <name evidence="2" type="ORF">C823_03687</name>
</gene>
<organism evidence="2 3">
    <name type="scientific">Eubacterium plexicaudatum ASF492</name>
    <dbReference type="NCBI Taxonomy" id="1235802"/>
    <lineage>
        <taxon>Bacteria</taxon>
        <taxon>Bacillati</taxon>
        <taxon>Bacillota</taxon>
        <taxon>Clostridia</taxon>
        <taxon>Eubacteriales</taxon>
        <taxon>Eubacteriaceae</taxon>
        <taxon>Eubacterium</taxon>
    </lineage>
</organism>
<evidence type="ECO:0000313" key="3">
    <source>
        <dbReference type="Proteomes" id="UP000012589"/>
    </source>
</evidence>
<accession>N2AAZ3</accession>
<protein>
    <submittedName>
        <fullName evidence="2">Uncharacterized protein</fullName>
    </submittedName>
</protein>
<feature type="coiled-coil region" evidence="1">
    <location>
        <begin position="25"/>
        <end position="52"/>
    </location>
</feature>
<proteinExistence type="predicted"/>
<dbReference type="AlphaFoldDB" id="N2AAZ3"/>
<dbReference type="Proteomes" id="UP000012589">
    <property type="component" value="Unassembled WGS sequence"/>
</dbReference>
<name>N2AAZ3_9FIRM</name>
<sequence>MQPLLNKDLSFSVLPKGLDFFVKIKELLESVKNKLQSRIQSMENRKSEIFQDSKYKNLLSLIDDIEKKSKNTNEVIAYLDDLYISKDRLISDIENKKQDVAQMKAINQANLIQILNTQYKKLNEIISVFQLSQKDFSEEKIITISNLQKQYSDLLEKEKNENEKLAVQVKNIVINSEWRDVLNSAQRYYNSQKQTQPVLGNRCILCGNEIGQEQEQFISMCFSHLKEGANSKKRLVKENLNKQMPLERHLSWSESDKEIFDENKKVLVGKIESILNLIETNTIIFKSCVNENKILDVKYTIDFSSIIIEIKNAMNEISKKLDMLSKSNGEIYLKKLVDI</sequence>
<dbReference type="HOGENOM" id="CLU_818226_0_0_9"/>
<dbReference type="PATRIC" id="fig|1235802.3.peg.3896"/>
<feature type="coiled-coil region" evidence="1">
    <location>
        <begin position="144"/>
        <end position="175"/>
    </location>
</feature>
<dbReference type="OrthoDB" id="9789562at2"/>
<dbReference type="EMBL" id="AQFT01000108">
    <property type="protein sequence ID" value="EMZ23265.1"/>
    <property type="molecule type" value="Genomic_DNA"/>
</dbReference>
<dbReference type="STRING" id="1235802.C823_03687"/>
<reference evidence="2 3" key="1">
    <citation type="journal article" date="2014" name="Genome Announc.">
        <title>Draft genome sequences of the altered schaedler flora, a defined bacterial community from gnotobiotic mice.</title>
        <authorList>
            <person name="Wannemuehler M.J."/>
            <person name="Overstreet A.M."/>
            <person name="Ward D.V."/>
            <person name="Phillips G.J."/>
        </authorList>
    </citation>
    <scope>NUCLEOTIDE SEQUENCE [LARGE SCALE GENOMIC DNA]</scope>
    <source>
        <strain evidence="2 3">ASF492</strain>
    </source>
</reference>
<keyword evidence="1" id="KW-0175">Coiled coil</keyword>
<comment type="caution">
    <text evidence="2">The sequence shown here is derived from an EMBL/GenBank/DDBJ whole genome shotgun (WGS) entry which is preliminary data.</text>
</comment>
<keyword evidence="3" id="KW-1185">Reference proteome</keyword>
<evidence type="ECO:0000256" key="1">
    <source>
        <dbReference type="SAM" id="Coils"/>
    </source>
</evidence>